<sequence length="140" mass="16544">MEATKRCRIPAFGNWDSFDDVPISKCFEPTIHTGLIHGHYFREYVSGDLLLVPLPTPVKPGLRIKRRQRKGFNEKRRQRKVYYARELEDQLSLQNQRIRSPKAVDEDLYKIPPEFLYQKPKLRNIIGSLWAWCMCIKGII</sequence>
<keyword evidence="2" id="KW-1185">Reference proteome</keyword>
<dbReference type="EMBL" id="JAMQYH010000002">
    <property type="protein sequence ID" value="KAJ1696984.1"/>
    <property type="molecule type" value="Genomic_DNA"/>
</dbReference>
<gene>
    <name evidence="1" type="ORF">LUZ63_005496</name>
</gene>
<reference evidence="1" key="1">
    <citation type="journal article" date="2022" name="Cell">
        <title>Repeat-based holocentromeres influence genome architecture and karyotype evolution.</title>
        <authorList>
            <person name="Hofstatter P.G."/>
            <person name="Thangavel G."/>
            <person name="Lux T."/>
            <person name="Neumann P."/>
            <person name="Vondrak T."/>
            <person name="Novak P."/>
            <person name="Zhang M."/>
            <person name="Costa L."/>
            <person name="Castellani M."/>
            <person name="Scott A."/>
            <person name="Toegelov H."/>
            <person name="Fuchs J."/>
            <person name="Mata-Sucre Y."/>
            <person name="Dias Y."/>
            <person name="Vanzela A.L.L."/>
            <person name="Huettel B."/>
            <person name="Almeida C.C.S."/>
            <person name="Simkova H."/>
            <person name="Souza G."/>
            <person name="Pedrosa-Harand A."/>
            <person name="Macas J."/>
            <person name="Mayer K.F.X."/>
            <person name="Houben A."/>
            <person name="Marques A."/>
        </authorList>
    </citation>
    <scope>NUCLEOTIDE SEQUENCE</scope>
    <source>
        <strain evidence="1">RhyBre1mFocal</strain>
    </source>
</reference>
<proteinExistence type="predicted"/>
<name>A0A9Q0CMZ2_9POAL</name>
<organism evidence="1 2">
    <name type="scientific">Rhynchospora breviuscula</name>
    <dbReference type="NCBI Taxonomy" id="2022672"/>
    <lineage>
        <taxon>Eukaryota</taxon>
        <taxon>Viridiplantae</taxon>
        <taxon>Streptophyta</taxon>
        <taxon>Embryophyta</taxon>
        <taxon>Tracheophyta</taxon>
        <taxon>Spermatophyta</taxon>
        <taxon>Magnoliopsida</taxon>
        <taxon>Liliopsida</taxon>
        <taxon>Poales</taxon>
        <taxon>Cyperaceae</taxon>
        <taxon>Cyperoideae</taxon>
        <taxon>Rhynchosporeae</taxon>
        <taxon>Rhynchospora</taxon>
    </lineage>
</organism>
<accession>A0A9Q0CMZ2</accession>
<evidence type="ECO:0000313" key="2">
    <source>
        <dbReference type="Proteomes" id="UP001151287"/>
    </source>
</evidence>
<dbReference type="PANTHER" id="PTHR33699:SF3">
    <property type="entry name" value="OS06G0347300 PROTEIN"/>
    <property type="match status" value="1"/>
</dbReference>
<protein>
    <submittedName>
        <fullName evidence="1">Uncharacterized protein</fullName>
    </submittedName>
</protein>
<dbReference type="AlphaFoldDB" id="A0A9Q0CMZ2"/>
<comment type="caution">
    <text evidence="1">The sequence shown here is derived from an EMBL/GenBank/DDBJ whole genome shotgun (WGS) entry which is preliminary data.</text>
</comment>
<dbReference type="Proteomes" id="UP001151287">
    <property type="component" value="Unassembled WGS sequence"/>
</dbReference>
<dbReference type="OrthoDB" id="755325at2759"/>
<dbReference type="PANTHER" id="PTHR33699">
    <property type="entry name" value="EXPRESSED PROTEIN"/>
    <property type="match status" value="1"/>
</dbReference>
<evidence type="ECO:0000313" key="1">
    <source>
        <dbReference type="EMBL" id="KAJ1696984.1"/>
    </source>
</evidence>